<evidence type="ECO:0000313" key="2">
    <source>
        <dbReference type="Proteomes" id="UP001187192"/>
    </source>
</evidence>
<dbReference type="PANTHER" id="PTHR34223:SF51">
    <property type="entry name" value="OS06G0556300 PROTEIN"/>
    <property type="match status" value="1"/>
</dbReference>
<reference evidence="1" key="1">
    <citation type="submission" date="2023-07" db="EMBL/GenBank/DDBJ databases">
        <title>draft genome sequence of fig (Ficus carica).</title>
        <authorList>
            <person name="Takahashi T."/>
            <person name="Nishimura K."/>
        </authorList>
    </citation>
    <scope>NUCLEOTIDE SEQUENCE</scope>
</reference>
<keyword evidence="2" id="KW-1185">Reference proteome</keyword>
<dbReference type="EMBL" id="BTGU01000046">
    <property type="protein sequence ID" value="GMN53337.1"/>
    <property type="molecule type" value="Genomic_DNA"/>
</dbReference>
<dbReference type="PANTHER" id="PTHR34223">
    <property type="entry name" value="OS11G0201299 PROTEIN"/>
    <property type="match status" value="1"/>
</dbReference>
<protein>
    <submittedName>
        <fullName evidence="1">Uncharacterized protein</fullName>
    </submittedName>
</protein>
<dbReference type="SUPFAM" id="SSF52047">
    <property type="entry name" value="RNI-like"/>
    <property type="match status" value="1"/>
</dbReference>
<gene>
    <name evidence="1" type="ORF">TIFTF001_022481</name>
</gene>
<accession>A0AA88DFJ7</accession>
<evidence type="ECO:0000313" key="1">
    <source>
        <dbReference type="EMBL" id="GMN53337.1"/>
    </source>
</evidence>
<organism evidence="1 2">
    <name type="scientific">Ficus carica</name>
    <name type="common">Common fig</name>
    <dbReference type="NCBI Taxonomy" id="3494"/>
    <lineage>
        <taxon>Eukaryota</taxon>
        <taxon>Viridiplantae</taxon>
        <taxon>Streptophyta</taxon>
        <taxon>Embryophyta</taxon>
        <taxon>Tracheophyta</taxon>
        <taxon>Spermatophyta</taxon>
        <taxon>Magnoliopsida</taxon>
        <taxon>eudicotyledons</taxon>
        <taxon>Gunneridae</taxon>
        <taxon>Pentapetalae</taxon>
        <taxon>rosids</taxon>
        <taxon>fabids</taxon>
        <taxon>Rosales</taxon>
        <taxon>Moraceae</taxon>
        <taxon>Ficeae</taxon>
        <taxon>Ficus</taxon>
    </lineage>
</organism>
<dbReference type="InterPro" id="IPR053197">
    <property type="entry name" value="F-box_SCFL_complex_component"/>
</dbReference>
<dbReference type="AlphaFoldDB" id="A0AA88DFJ7"/>
<proteinExistence type="predicted"/>
<dbReference type="Proteomes" id="UP001187192">
    <property type="component" value="Unassembled WGS sequence"/>
</dbReference>
<name>A0AA88DFJ7_FICCA</name>
<comment type="caution">
    <text evidence="1">The sequence shown here is derived from an EMBL/GenBank/DDBJ whole genome shotgun (WGS) entry which is preliminary data.</text>
</comment>
<sequence>MSEAPPDGSQVNRWLSFAAQPHLKELDVNTSEAINLESFVYIGYGDLYDYDFASCKQLTHLSMTGAHFDCDEEFKNINSGFPLLESFTMIDCDLVDRRHQYLKVLVLEKYEDWAGQVKTKISIDAPILVSFGYHSRHALLQIVVNSPNLLDATITLDFFWNVRRME</sequence>